<comment type="caution">
    <text evidence="2">The sequence shown here is derived from an EMBL/GenBank/DDBJ whole genome shotgun (WGS) entry which is preliminary data.</text>
</comment>
<dbReference type="PANTHER" id="PTHR38442">
    <property type="entry name" value="INNER MEMBRANE PROTEIN-RELATED"/>
    <property type="match status" value="1"/>
</dbReference>
<evidence type="ECO:0000313" key="2">
    <source>
        <dbReference type="EMBL" id="MEX9253223.1"/>
    </source>
</evidence>
<protein>
    <submittedName>
        <fullName evidence="2">DUF445 domain-containing protein</fullName>
    </submittedName>
</protein>
<feature type="transmembrane region" description="Helical" evidence="1">
    <location>
        <begin position="43"/>
        <end position="62"/>
    </location>
</feature>
<feature type="transmembrane region" description="Helical" evidence="1">
    <location>
        <begin position="401"/>
        <end position="421"/>
    </location>
</feature>
<name>A0ABV4A980_9ENTR</name>
<proteinExistence type="predicted"/>
<sequence>MEKLSELKRAKRLALSLLLMAAAAFITTLFLPQTFWVRGVKAIAEAAMVGALADWFAVVALFRRVPIPFISRHTAIIPRNKDRIGDNLGQFVQEKFLDTQSLVALIRRHEPALLIGNWFSQPDNARRVGEHLLQVMSGFLELTDDGRIQHLLKRAVHKAIDKVDLTQTSALMLESMTKNNRHQVLLDAIIHRLIALLQRESSREFIAAQIVHWLKTEHPRKAKLLPTEWLGDQSAEMVSNAVNTLLDDISHDRTHQIRQAFDRAMGKFIDNLKNDPEMAAKADNIKLYLKNDEAFNRYLGEIWGDLRQWLKADMQSDESRVKQRIASAGQWFGETLIADASLRASLNEHLEQAAQRVAPEFAGFLTRHISDTVKSWDAKEMSQQIELNIGKDLQFIRVNGTLVGGTIGLILFLLSQIPVLLPL</sequence>
<dbReference type="PANTHER" id="PTHR38442:SF1">
    <property type="entry name" value="INNER MEMBRANE PROTEIN"/>
    <property type="match status" value="1"/>
</dbReference>
<keyword evidence="1" id="KW-0472">Membrane</keyword>
<organism evidence="2 3">
    <name type="scientific">Pseudenterobacter timonensis</name>
    <dbReference type="NCBI Taxonomy" id="1755099"/>
    <lineage>
        <taxon>Bacteria</taxon>
        <taxon>Pseudomonadati</taxon>
        <taxon>Pseudomonadota</taxon>
        <taxon>Gammaproteobacteria</taxon>
        <taxon>Enterobacterales</taxon>
        <taxon>Enterobacteriaceae</taxon>
        <taxon>Pseudenterobacter</taxon>
    </lineage>
</organism>
<dbReference type="RefSeq" id="WP_369497927.1">
    <property type="nucleotide sequence ID" value="NZ_JBFZPZ010000008.1"/>
</dbReference>
<evidence type="ECO:0000256" key="1">
    <source>
        <dbReference type="SAM" id="Phobius"/>
    </source>
</evidence>
<keyword evidence="1" id="KW-1133">Transmembrane helix</keyword>
<reference evidence="2 3" key="1">
    <citation type="submission" date="2024-03" db="EMBL/GenBank/DDBJ databases">
        <title>Role of Flies in the Dissemination of Carbapenem-Resistant Enterobacteriaceae (CRE): An Epidemiological and Genomic Study in China.</title>
        <authorList>
            <person name="Chen K."/>
            <person name="Zhang R."/>
            <person name="Chen S."/>
        </authorList>
    </citation>
    <scope>NUCLEOTIDE SEQUENCE [LARGE SCALE GENOMIC DNA]</scope>
    <source>
        <strain evidence="3">fly-313</strain>
    </source>
</reference>
<evidence type="ECO:0000313" key="3">
    <source>
        <dbReference type="Proteomes" id="UP001561463"/>
    </source>
</evidence>
<keyword evidence="3" id="KW-1185">Reference proteome</keyword>
<dbReference type="Proteomes" id="UP001561463">
    <property type="component" value="Unassembled WGS sequence"/>
</dbReference>
<accession>A0ABV4A980</accession>
<feature type="transmembrane region" description="Helical" evidence="1">
    <location>
        <begin position="12"/>
        <end position="31"/>
    </location>
</feature>
<dbReference type="Pfam" id="PF04286">
    <property type="entry name" value="DUF445"/>
    <property type="match status" value="1"/>
</dbReference>
<keyword evidence="1" id="KW-0812">Transmembrane</keyword>
<gene>
    <name evidence="2" type="ORF">AB7Z85_11995</name>
</gene>
<dbReference type="InterPro" id="IPR007383">
    <property type="entry name" value="DUF445"/>
</dbReference>
<dbReference type="EMBL" id="JBFZPZ010000008">
    <property type="protein sequence ID" value="MEX9253223.1"/>
    <property type="molecule type" value="Genomic_DNA"/>
</dbReference>